<comment type="caution">
    <text evidence="2">The sequence shown here is derived from an EMBL/GenBank/DDBJ whole genome shotgun (WGS) entry which is preliminary data.</text>
</comment>
<evidence type="ECO:0000313" key="3">
    <source>
        <dbReference type="Proteomes" id="UP001524569"/>
    </source>
</evidence>
<reference evidence="2 3" key="1">
    <citation type="submission" date="2022-07" db="EMBL/GenBank/DDBJ databases">
        <title>Methylomonas rivi sp. nov., Methylomonas rosea sp. nov., Methylomonas aureus sp. nov. and Methylomonas subterranea sp. nov., four novel methanotrophs isolated from a freshwater creek and the deep terrestrial subsurface.</title>
        <authorList>
            <person name="Abin C."/>
            <person name="Sankaranarayanan K."/>
            <person name="Garner C."/>
            <person name="Sindelar R."/>
            <person name="Kotary K."/>
            <person name="Garner R."/>
            <person name="Barclay S."/>
            <person name="Lawson P."/>
            <person name="Krumholz L."/>
        </authorList>
    </citation>
    <scope>NUCLEOTIDE SEQUENCE [LARGE SCALE GENOMIC DNA]</scope>
    <source>
        <strain evidence="2 3">SURF-1</strain>
    </source>
</reference>
<dbReference type="RefSeq" id="WP_256609846.1">
    <property type="nucleotide sequence ID" value="NZ_JANIBM010000004.1"/>
</dbReference>
<protein>
    <submittedName>
        <fullName evidence="2">Uncharacterized protein</fullName>
    </submittedName>
</protein>
<proteinExistence type="predicted"/>
<name>A0ABT1UE18_9GAMM</name>
<evidence type="ECO:0000313" key="2">
    <source>
        <dbReference type="EMBL" id="MCQ8180480.1"/>
    </source>
</evidence>
<keyword evidence="3" id="KW-1185">Reference proteome</keyword>
<dbReference type="EMBL" id="JANIBM010000004">
    <property type="protein sequence ID" value="MCQ8180480.1"/>
    <property type="molecule type" value="Genomic_DNA"/>
</dbReference>
<sequence>MTFYLLVTLFISLTPMVACSSTIYDLRLWNVDDYFSATLSNVLGSDQQLLFVNYQGDSGYVDITNSLSAGINTIHLELINYGSGWTYSYDFRSNGISIDTGTCGLAGSVGCTDGDPSGVMSGVRFSKDIQVNIAAVPLPTTSLLFSAALLGLGLLRKAGNT</sequence>
<evidence type="ECO:0000256" key="1">
    <source>
        <dbReference type="SAM" id="Phobius"/>
    </source>
</evidence>
<keyword evidence="1" id="KW-1133">Transmembrane helix</keyword>
<accession>A0ABT1UE18</accession>
<dbReference type="Proteomes" id="UP001524569">
    <property type="component" value="Unassembled WGS sequence"/>
</dbReference>
<gene>
    <name evidence="2" type="ORF">NP603_05125</name>
</gene>
<keyword evidence="1" id="KW-0812">Transmembrane</keyword>
<organism evidence="2 3">
    <name type="scientific">Methylomonas aurea</name>
    <dbReference type="NCBI Taxonomy" id="2952224"/>
    <lineage>
        <taxon>Bacteria</taxon>
        <taxon>Pseudomonadati</taxon>
        <taxon>Pseudomonadota</taxon>
        <taxon>Gammaproteobacteria</taxon>
        <taxon>Methylococcales</taxon>
        <taxon>Methylococcaceae</taxon>
        <taxon>Methylomonas</taxon>
    </lineage>
</organism>
<feature type="transmembrane region" description="Helical" evidence="1">
    <location>
        <begin position="133"/>
        <end position="155"/>
    </location>
</feature>
<keyword evidence="1" id="KW-0472">Membrane</keyword>